<sequence>MVGAELSLLLSAVMLLLFPYIMLLFGEEYYDSVEKILSYMLITPFLMSIHYVLASLGF</sequence>
<feature type="transmembrane region" description="Helical" evidence="1">
    <location>
        <begin position="6"/>
        <end position="25"/>
    </location>
</feature>
<dbReference type="KEGG" id="gsn:YC6258_03250"/>
<keyword evidence="3" id="KW-1185">Reference proteome</keyword>
<keyword evidence="1" id="KW-1133">Transmembrane helix</keyword>
<name>A0A0C5VLX6_9GAMM</name>
<evidence type="ECO:0000313" key="3">
    <source>
        <dbReference type="Proteomes" id="UP000032266"/>
    </source>
</evidence>
<evidence type="ECO:0000256" key="1">
    <source>
        <dbReference type="SAM" id="Phobius"/>
    </source>
</evidence>
<accession>A0A0C5VLX6</accession>
<dbReference type="Proteomes" id="UP000032266">
    <property type="component" value="Chromosome"/>
</dbReference>
<protein>
    <submittedName>
        <fullName evidence="2">Uncharacterized protein</fullName>
    </submittedName>
</protein>
<organism evidence="2 3">
    <name type="scientific">Gynuella sunshinyii YC6258</name>
    <dbReference type="NCBI Taxonomy" id="1445510"/>
    <lineage>
        <taxon>Bacteria</taxon>
        <taxon>Pseudomonadati</taxon>
        <taxon>Pseudomonadota</taxon>
        <taxon>Gammaproteobacteria</taxon>
        <taxon>Oceanospirillales</taxon>
        <taxon>Saccharospirillaceae</taxon>
        <taxon>Gynuella</taxon>
    </lineage>
</organism>
<dbReference type="HOGENOM" id="CLU_2973104_0_0_6"/>
<proteinExistence type="predicted"/>
<feature type="transmembrane region" description="Helical" evidence="1">
    <location>
        <begin position="37"/>
        <end position="56"/>
    </location>
</feature>
<dbReference type="AlphaFoldDB" id="A0A0C5VLX6"/>
<gene>
    <name evidence="2" type="ORF">YC6258_03250</name>
</gene>
<keyword evidence="1" id="KW-0472">Membrane</keyword>
<dbReference type="EMBL" id="CP007142">
    <property type="protein sequence ID" value="AJQ95286.1"/>
    <property type="molecule type" value="Genomic_DNA"/>
</dbReference>
<keyword evidence="1" id="KW-0812">Transmembrane</keyword>
<reference evidence="2 3" key="1">
    <citation type="submission" date="2014-01" db="EMBL/GenBank/DDBJ databases">
        <title>Full genme sequencing of cellulolytic bacterium Gynuella sunshinyii YC6258T gen. nov., sp. nov.</title>
        <authorList>
            <person name="Khan H."/>
            <person name="Chung E.J."/>
            <person name="Chung Y.R."/>
        </authorList>
    </citation>
    <scope>NUCLEOTIDE SEQUENCE [LARGE SCALE GENOMIC DNA]</scope>
    <source>
        <strain evidence="2 3">YC6258</strain>
    </source>
</reference>
<evidence type="ECO:0000313" key="2">
    <source>
        <dbReference type="EMBL" id="AJQ95286.1"/>
    </source>
</evidence>